<name>A0A9W8PIQ0_9HYPO</name>
<keyword evidence="5" id="KW-1185">Reference proteome</keyword>
<evidence type="ECO:0000256" key="1">
    <source>
        <dbReference type="SAM" id="MobiDB-lite"/>
    </source>
</evidence>
<organism evidence="4 5">
    <name type="scientific">Fusarium irregulare</name>
    <dbReference type="NCBI Taxonomy" id="2494466"/>
    <lineage>
        <taxon>Eukaryota</taxon>
        <taxon>Fungi</taxon>
        <taxon>Dikarya</taxon>
        <taxon>Ascomycota</taxon>
        <taxon>Pezizomycotina</taxon>
        <taxon>Sordariomycetes</taxon>
        <taxon>Hypocreomycetidae</taxon>
        <taxon>Hypocreales</taxon>
        <taxon>Nectriaceae</taxon>
        <taxon>Fusarium</taxon>
        <taxon>Fusarium incarnatum-equiseti species complex</taxon>
    </lineage>
</organism>
<evidence type="ECO:0000256" key="2">
    <source>
        <dbReference type="SAM" id="SignalP"/>
    </source>
</evidence>
<feature type="domain" description="Apple" evidence="3">
    <location>
        <begin position="925"/>
        <end position="948"/>
    </location>
</feature>
<feature type="region of interest" description="Disordered" evidence="1">
    <location>
        <begin position="599"/>
        <end position="621"/>
    </location>
</feature>
<reference evidence="4" key="1">
    <citation type="submission" date="2022-10" db="EMBL/GenBank/DDBJ databases">
        <title>Fusarium specimens isolated from Avocado Roots.</title>
        <authorList>
            <person name="Stajich J."/>
            <person name="Roper C."/>
            <person name="Heimlech-Rivalta G."/>
        </authorList>
    </citation>
    <scope>NUCLEOTIDE SEQUENCE</scope>
    <source>
        <strain evidence="4">CF00143</strain>
    </source>
</reference>
<feature type="domain" description="Apple" evidence="3">
    <location>
        <begin position="668"/>
        <end position="689"/>
    </location>
</feature>
<dbReference type="Pfam" id="PF14295">
    <property type="entry name" value="PAN_4"/>
    <property type="match status" value="4"/>
</dbReference>
<evidence type="ECO:0000313" key="5">
    <source>
        <dbReference type="Proteomes" id="UP001152130"/>
    </source>
</evidence>
<comment type="caution">
    <text evidence="4">The sequence shown here is derived from an EMBL/GenBank/DDBJ whole genome shotgun (WGS) entry which is preliminary data.</text>
</comment>
<feature type="compositionally biased region" description="Low complexity" evidence="1">
    <location>
        <begin position="255"/>
        <end position="276"/>
    </location>
</feature>
<dbReference type="AlphaFoldDB" id="A0A9W8PIQ0"/>
<dbReference type="OrthoDB" id="3563678at2759"/>
<dbReference type="Proteomes" id="UP001152130">
    <property type="component" value="Unassembled WGS sequence"/>
</dbReference>
<feature type="compositionally biased region" description="Polar residues" evidence="1">
    <location>
        <begin position="423"/>
        <end position="470"/>
    </location>
</feature>
<feature type="domain" description="Apple" evidence="3">
    <location>
        <begin position="796"/>
        <end position="830"/>
    </location>
</feature>
<keyword evidence="2" id="KW-0732">Signal</keyword>
<gene>
    <name evidence="4" type="ORF">NW766_009830</name>
</gene>
<evidence type="ECO:0000313" key="4">
    <source>
        <dbReference type="EMBL" id="KAJ4008015.1"/>
    </source>
</evidence>
<proteinExistence type="predicted"/>
<dbReference type="EMBL" id="JAPDHF010000016">
    <property type="protein sequence ID" value="KAJ4008015.1"/>
    <property type="molecule type" value="Genomic_DNA"/>
</dbReference>
<feature type="region of interest" description="Disordered" evidence="1">
    <location>
        <begin position="248"/>
        <end position="475"/>
    </location>
</feature>
<feature type="compositionally biased region" description="Polar residues" evidence="1">
    <location>
        <begin position="300"/>
        <end position="359"/>
    </location>
</feature>
<sequence>MQLMLTFVGVALANLAAAGPCKPSKQTTVNSLSLTVPTTEIAQSSDIPSLSLPESATTTQESEVIITNTFAGGSFAQRDPNTPSGLTGVSTEGQVEFHSGGCYKGDGSKDDGCAALSATGNPAGKRDLGSVASMFQTLNSLSTGQRNKYTVQFYYLVFSAGSQACTISATFGNRQFYSQSLLTLGGVNMQWNQVLQQVEADSSSANFAISMSCSGQGVSMILVDSIFISNQVTPDNIGDFKLDLGGGAADPEPITTSESAPVSASVPASVSATTEAGGVRESTTSSADGSLLTEGPRTVSDITPNTQEPETSTNAPSHTENSTTHADEPVSTNPPSNTVEPQTASSSFPVGQESQTITDATSSTEEATARTEEPVPTNPPFSTDEPLTATNSSPHTQGSQTFSNAATATEDASTHTEEPVSTYLPSSAASKDTTETSSIATQSQGSNPQTSNAGQETISTSPAGTSTQAAVPTKTTCKETCETVTNARNHVTDWNCAVYGVYRGSGTIIPAPGQDPDNEGNRVYYSNPGECAELCKSMPGCKTIGYSWAGAWCFLSTSVITPAQVQEVRSDDQDVDWYAMDKCFTCSGCESGSAETSAPAIASTTQAPTQVATTKSSEPTESACLPTCAQRNDWFDHDDWNCQVYGGYQGDFYEFPGQGIDGSDWVGAATQPEECMAMCKATPGCKSSAISYFWRKCYGSNNVVTQGETRQASNDSTDKEWWGPQCFNCVDNECSGSSRSTTTRAPELTTFTTRTSAPTTTTTAPADVCIYNRGQLCEFNRFKDHGDTVCIWAGTYPGKTYTVTREDYPYQDDPYQCIAICQTLENCESAGYYSTENRCLFSAKELKTSDMVPGAHDFDNSVWLSNSCVNCPACSNTAPLPQTDKCSYKQGDTCTRKTGKDGALCNYQGMWEWYNEQSLERYPDQSSPEKCMAICQATEYCKGSGYKNGRCMFSFGELKTANFRDWPDHSRDGTWDDPSCFECPGCTE</sequence>
<feature type="compositionally biased region" description="Polar residues" evidence="1">
    <location>
        <begin position="388"/>
        <end position="411"/>
    </location>
</feature>
<evidence type="ECO:0000259" key="3">
    <source>
        <dbReference type="Pfam" id="PF14295"/>
    </source>
</evidence>
<feature type="domain" description="Apple" evidence="3">
    <location>
        <begin position="523"/>
        <end position="548"/>
    </location>
</feature>
<accession>A0A9W8PIQ0</accession>
<feature type="signal peptide" evidence="2">
    <location>
        <begin position="1"/>
        <end position="18"/>
    </location>
</feature>
<feature type="chain" id="PRO_5040941150" description="Apple domain-containing protein" evidence="2">
    <location>
        <begin position="19"/>
        <end position="988"/>
    </location>
</feature>
<protein>
    <recommendedName>
        <fullName evidence="3">Apple domain-containing protein</fullName>
    </recommendedName>
</protein>
<dbReference type="InterPro" id="IPR003609">
    <property type="entry name" value="Pan_app"/>
</dbReference>
<feature type="compositionally biased region" description="Polar residues" evidence="1">
    <location>
        <begin position="599"/>
        <end position="620"/>
    </location>
</feature>